<dbReference type="PANTHER" id="PTHR22916:SF3">
    <property type="entry name" value="UDP-GLCNAC:BETAGAL BETA-1,3-N-ACETYLGLUCOSAMINYLTRANSFERASE-LIKE PROTEIN 1"/>
    <property type="match status" value="1"/>
</dbReference>
<dbReference type="CDD" id="cd00761">
    <property type="entry name" value="Glyco_tranf_GTA_type"/>
    <property type="match status" value="1"/>
</dbReference>
<feature type="domain" description="Glycosyltransferase 2-like" evidence="1">
    <location>
        <begin position="8"/>
        <end position="165"/>
    </location>
</feature>
<dbReference type="SUPFAM" id="SSF53448">
    <property type="entry name" value="Nucleotide-diphospho-sugar transferases"/>
    <property type="match status" value="1"/>
</dbReference>
<dbReference type="InterPro" id="IPR001173">
    <property type="entry name" value="Glyco_trans_2-like"/>
</dbReference>
<gene>
    <name evidence="2" type="ORF">H9742_02340</name>
</gene>
<evidence type="ECO:0000259" key="1">
    <source>
        <dbReference type="Pfam" id="PF00535"/>
    </source>
</evidence>
<name>A0A9D1R2M6_9FIRM</name>
<dbReference type="Proteomes" id="UP000824265">
    <property type="component" value="Unassembled WGS sequence"/>
</dbReference>
<dbReference type="Pfam" id="PF00535">
    <property type="entry name" value="Glycos_transf_2"/>
    <property type="match status" value="1"/>
</dbReference>
<proteinExistence type="predicted"/>
<accession>A0A9D1R2M6</accession>
<dbReference type="AlphaFoldDB" id="A0A9D1R2M6"/>
<dbReference type="PANTHER" id="PTHR22916">
    <property type="entry name" value="GLYCOSYLTRANSFERASE"/>
    <property type="match status" value="1"/>
</dbReference>
<evidence type="ECO:0000313" key="3">
    <source>
        <dbReference type="Proteomes" id="UP000824265"/>
    </source>
</evidence>
<evidence type="ECO:0000313" key="2">
    <source>
        <dbReference type="EMBL" id="HIW80358.1"/>
    </source>
</evidence>
<sequence length="323" mass="37937">MQKEIRLTIAIPTYNRCDLLHRTLESVMTQWSDCIEVIVSDNASTDGTEAMMEAYSQEKKVRYFRNPENLGMDKNFLKCLQLARGEYIHLLSDDDILLPGAVAKILSLIESERPNYINLNSFTYSTDLYNPNEKKNPRINVKEDIVTKDKKTYMELIGVYITYISATIIRKSDFLKIQKPERYFGTYFLHAHLVLEILKEKTSKVVITRDAYIAAKNNNSGGFNLYEVWIKQYKNLLLSTAVRNGFDRKMMKNIYVNDVNGFIKDSILKYSVTDNAYEMSHRSILFRYTYMYPEVWIKTYKYALLPRFILKKIYARKRKKGVK</sequence>
<reference evidence="2" key="1">
    <citation type="journal article" date="2021" name="PeerJ">
        <title>Extensive microbial diversity within the chicken gut microbiome revealed by metagenomics and culture.</title>
        <authorList>
            <person name="Gilroy R."/>
            <person name="Ravi A."/>
            <person name="Getino M."/>
            <person name="Pursley I."/>
            <person name="Horton D.L."/>
            <person name="Alikhan N.F."/>
            <person name="Baker D."/>
            <person name="Gharbi K."/>
            <person name="Hall N."/>
            <person name="Watson M."/>
            <person name="Adriaenssens E.M."/>
            <person name="Foster-Nyarko E."/>
            <person name="Jarju S."/>
            <person name="Secka A."/>
            <person name="Antonio M."/>
            <person name="Oren A."/>
            <person name="Chaudhuri R.R."/>
            <person name="La Ragione R."/>
            <person name="Hildebrand F."/>
            <person name="Pallen M.J."/>
        </authorList>
    </citation>
    <scope>NUCLEOTIDE SEQUENCE</scope>
    <source>
        <strain evidence="2">CHK195-6426</strain>
    </source>
</reference>
<organism evidence="2 3">
    <name type="scientific">Candidatus Acetatifactor stercoripullorum</name>
    <dbReference type="NCBI Taxonomy" id="2838414"/>
    <lineage>
        <taxon>Bacteria</taxon>
        <taxon>Bacillati</taxon>
        <taxon>Bacillota</taxon>
        <taxon>Clostridia</taxon>
        <taxon>Lachnospirales</taxon>
        <taxon>Lachnospiraceae</taxon>
        <taxon>Acetatifactor</taxon>
    </lineage>
</organism>
<reference evidence="2" key="2">
    <citation type="submission" date="2021-04" db="EMBL/GenBank/DDBJ databases">
        <authorList>
            <person name="Gilroy R."/>
        </authorList>
    </citation>
    <scope>NUCLEOTIDE SEQUENCE</scope>
    <source>
        <strain evidence="2">CHK195-6426</strain>
    </source>
</reference>
<dbReference type="Gene3D" id="3.90.550.10">
    <property type="entry name" value="Spore Coat Polysaccharide Biosynthesis Protein SpsA, Chain A"/>
    <property type="match status" value="1"/>
</dbReference>
<dbReference type="EMBL" id="DXGH01000010">
    <property type="protein sequence ID" value="HIW80358.1"/>
    <property type="molecule type" value="Genomic_DNA"/>
</dbReference>
<dbReference type="GO" id="GO:0016758">
    <property type="term" value="F:hexosyltransferase activity"/>
    <property type="evidence" value="ECO:0007669"/>
    <property type="project" value="UniProtKB-ARBA"/>
</dbReference>
<dbReference type="InterPro" id="IPR029044">
    <property type="entry name" value="Nucleotide-diphossugar_trans"/>
</dbReference>
<protein>
    <submittedName>
        <fullName evidence="2">Glycosyltransferase</fullName>
    </submittedName>
</protein>
<comment type="caution">
    <text evidence="2">The sequence shown here is derived from an EMBL/GenBank/DDBJ whole genome shotgun (WGS) entry which is preliminary data.</text>
</comment>